<dbReference type="RefSeq" id="WP_345475874.1">
    <property type="nucleotide sequence ID" value="NZ_BAABHF010000088.1"/>
</dbReference>
<accession>A0ABP8R9E2</accession>
<dbReference type="Gene3D" id="1.10.10.2830">
    <property type="match status" value="1"/>
</dbReference>
<dbReference type="InterPro" id="IPR041468">
    <property type="entry name" value="HTH_ParB/Spo0J"/>
</dbReference>
<dbReference type="EMBL" id="BAABHF010000088">
    <property type="protein sequence ID" value="GAA4522456.1"/>
    <property type="molecule type" value="Genomic_DNA"/>
</dbReference>
<evidence type="ECO:0000313" key="4">
    <source>
        <dbReference type="EMBL" id="GAA4522456.1"/>
    </source>
</evidence>
<dbReference type="PANTHER" id="PTHR33375:SF1">
    <property type="entry name" value="CHROMOSOME-PARTITIONING PROTEIN PARB-RELATED"/>
    <property type="match status" value="1"/>
</dbReference>
<evidence type="ECO:0000313" key="5">
    <source>
        <dbReference type="Proteomes" id="UP001500503"/>
    </source>
</evidence>
<dbReference type="InterPro" id="IPR004437">
    <property type="entry name" value="ParB/RepB/Spo0J"/>
</dbReference>
<protein>
    <recommendedName>
        <fullName evidence="3">ParB-like N-terminal domain-containing protein</fullName>
    </recommendedName>
</protein>
<reference evidence="5" key="1">
    <citation type="journal article" date="2019" name="Int. J. Syst. Evol. Microbiol.">
        <title>The Global Catalogue of Microorganisms (GCM) 10K type strain sequencing project: providing services to taxonomists for standard genome sequencing and annotation.</title>
        <authorList>
            <consortium name="The Broad Institute Genomics Platform"/>
            <consortium name="The Broad Institute Genome Sequencing Center for Infectious Disease"/>
            <person name="Wu L."/>
            <person name="Ma J."/>
        </authorList>
    </citation>
    <scope>NUCLEOTIDE SEQUENCE [LARGE SCALE GENOMIC DNA]</scope>
    <source>
        <strain evidence="5">JCM 17933</strain>
    </source>
</reference>
<proteinExistence type="inferred from homology"/>
<keyword evidence="2" id="KW-0159">Chromosome partition</keyword>
<evidence type="ECO:0000256" key="1">
    <source>
        <dbReference type="ARBA" id="ARBA00006295"/>
    </source>
</evidence>
<dbReference type="Pfam" id="PF17762">
    <property type="entry name" value="HTH_ParB"/>
    <property type="match status" value="1"/>
</dbReference>
<comment type="caution">
    <text evidence="4">The sequence shown here is derived from an EMBL/GenBank/DDBJ whole genome shotgun (WGS) entry which is preliminary data.</text>
</comment>
<dbReference type="Gene3D" id="3.90.1530.30">
    <property type="match status" value="1"/>
</dbReference>
<comment type="similarity">
    <text evidence="1">Belongs to the ParB family.</text>
</comment>
<dbReference type="InterPro" id="IPR036086">
    <property type="entry name" value="ParB/Sulfiredoxin_sf"/>
</dbReference>
<keyword evidence="5" id="KW-1185">Reference proteome</keyword>
<evidence type="ECO:0000256" key="2">
    <source>
        <dbReference type="ARBA" id="ARBA00022829"/>
    </source>
</evidence>
<evidence type="ECO:0000259" key="3">
    <source>
        <dbReference type="SMART" id="SM00470"/>
    </source>
</evidence>
<name>A0ABP8R9E2_9ACTN</name>
<dbReference type="InterPro" id="IPR003115">
    <property type="entry name" value="ParB_N"/>
</dbReference>
<dbReference type="SMART" id="SM00470">
    <property type="entry name" value="ParB"/>
    <property type="match status" value="1"/>
</dbReference>
<feature type="domain" description="ParB-like N-terminal" evidence="3">
    <location>
        <begin position="20"/>
        <end position="112"/>
    </location>
</feature>
<dbReference type="SUPFAM" id="SSF110849">
    <property type="entry name" value="ParB/Sulfiredoxin"/>
    <property type="match status" value="1"/>
</dbReference>
<gene>
    <name evidence="4" type="ORF">GCM10023191_101700</name>
</gene>
<dbReference type="InterPro" id="IPR050336">
    <property type="entry name" value="Chromosome_partition/occlusion"/>
</dbReference>
<dbReference type="NCBIfam" id="TIGR00180">
    <property type="entry name" value="parB_part"/>
    <property type="match status" value="1"/>
</dbReference>
<dbReference type="PANTHER" id="PTHR33375">
    <property type="entry name" value="CHROMOSOME-PARTITIONING PROTEIN PARB-RELATED"/>
    <property type="match status" value="1"/>
</dbReference>
<sequence>MTTISHEGATAAGAQTRHAMVIRTAFVHPNPANVRDDLGDLSELADSIAAHGILQPLLVQPHPDRGDGEYELLAGHRRLAAAQQAGLTTVPVIVRPAVDSAEALELMLVENVQRRDLNPMDKAEAMAELRDRGYTNTKIAQRTGITVSTVSYYLQLMRLAPETRERVRSGKLSAADAVNAVRTVRRQDREKRTGSSINNYEWEPDYLAGTHPLAKKARKLCDARDHGMRRRIGKTACGQCWETVIRQDERVVIETEQH</sequence>
<organism evidence="4 5">
    <name type="scientific">Actinoallomurus oryzae</name>
    <dbReference type="NCBI Taxonomy" id="502180"/>
    <lineage>
        <taxon>Bacteria</taxon>
        <taxon>Bacillati</taxon>
        <taxon>Actinomycetota</taxon>
        <taxon>Actinomycetes</taxon>
        <taxon>Streptosporangiales</taxon>
        <taxon>Thermomonosporaceae</taxon>
        <taxon>Actinoallomurus</taxon>
    </lineage>
</organism>
<dbReference type="Pfam" id="PF02195">
    <property type="entry name" value="ParB_N"/>
    <property type="match status" value="1"/>
</dbReference>
<dbReference type="Proteomes" id="UP001500503">
    <property type="component" value="Unassembled WGS sequence"/>
</dbReference>